<name>A0A9P6RB21_9FUNG</name>
<dbReference type="InterPro" id="IPR005151">
    <property type="entry name" value="Tail-specific_protease"/>
</dbReference>
<dbReference type="GO" id="GO:0006508">
    <property type="term" value="P:proteolysis"/>
    <property type="evidence" value="ECO:0007669"/>
    <property type="project" value="InterPro"/>
</dbReference>
<protein>
    <recommendedName>
        <fullName evidence="2">Tail specific protease domain-containing protein</fullName>
    </recommendedName>
</protein>
<reference evidence="3" key="1">
    <citation type="journal article" date="2020" name="Fungal Divers.">
        <title>Resolving the Mortierellaceae phylogeny through synthesis of multi-gene phylogenetics and phylogenomics.</title>
        <authorList>
            <person name="Vandepol N."/>
            <person name="Liber J."/>
            <person name="Desiro A."/>
            <person name="Na H."/>
            <person name="Kennedy M."/>
            <person name="Barry K."/>
            <person name="Grigoriev I.V."/>
            <person name="Miller A.N."/>
            <person name="O'Donnell K."/>
            <person name="Stajich J.E."/>
            <person name="Bonito G."/>
        </authorList>
    </citation>
    <scope>NUCLEOTIDE SEQUENCE</scope>
    <source>
        <strain evidence="3">NVP60</strain>
    </source>
</reference>
<organism evidence="3 4">
    <name type="scientific">Linnemannia gamsii</name>
    <dbReference type="NCBI Taxonomy" id="64522"/>
    <lineage>
        <taxon>Eukaryota</taxon>
        <taxon>Fungi</taxon>
        <taxon>Fungi incertae sedis</taxon>
        <taxon>Mucoromycota</taxon>
        <taxon>Mortierellomycotina</taxon>
        <taxon>Mortierellomycetes</taxon>
        <taxon>Mortierellales</taxon>
        <taxon>Mortierellaceae</taxon>
        <taxon>Linnemannia</taxon>
    </lineage>
</organism>
<dbReference type="InterPro" id="IPR029045">
    <property type="entry name" value="ClpP/crotonase-like_dom_sf"/>
</dbReference>
<evidence type="ECO:0000256" key="1">
    <source>
        <dbReference type="SAM" id="SignalP"/>
    </source>
</evidence>
<evidence type="ECO:0000313" key="4">
    <source>
        <dbReference type="Proteomes" id="UP000823405"/>
    </source>
</evidence>
<dbReference type="GO" id="GO:0008236">
    <property type="term" value="F:serine-type peptidase activity"/>
    <property type="evidence" value="ECO:0007669"/>
    <property type="project" value="InterPro"/>
</dbReference>
<dbReference type="SUPFAM" id="SSF52096">
    <property type="entry name" value="ClpP/crotonase"/>
    <property type="match status" value="1"/>
</dbReference>
<dbReference type="PANTHER" id="PTHR37049:SF4">
    <property type="entry name" value="RHODANESE DOMAIN-CONTAINING PROTEIN"/>
    <property type="match status" value="1"/>
</dbReference>
<dbReference type="Gene3D" id="3.90.226.10">
    <property type="entry name" value="2-enoyl-CoA Hydratase, Chain A, domain 1"/>
    <property type="match status" value="1"/>
</dbReference>
<keyword evidence="1" id="KW-0732">Signal</keyword>
<gene>
    <name evidence="3" type="ORF">BGZ97_007087</name>
</gene>
<dbReference type="AlphaFoldDB" id="A0A9P6RB21"/>
<comment type="caution">
    <text evidence="3">The sequence shown here is derived from an EMBL/GenBank/DDBJ whole genome shotgun (WGS) entry which is preliminary data.</text>
</comment>
<feature type="domain" description="Tail specific protease" evidence="2">
    <location>
        <begin position="392"/>
        <end position="504"/>
    </location>
</feature>
<evidence type="ECO:0000259" key="2">
    <source>
        <dbReference type="Pfam" id="PF03572"/>
    </source>
</evidence>
<dbReference type="OrthoDB" id="27214at2759"/>
<accession>A0A9P6RB21</accession>
<proteinExistence type="predicted"/>
<evidence type="ECO:0000313" key="3">
    <source>
        <dbReference type="EMBL" id="KAG0316307.1"/>
    </source>
</evidence>
<dbReference type="PANTHER" id="PTHR37049">
    <property type="entry name" value="PEPTIDASE S41 FAMILY PROTEIN"/>
    <property type="match status" value="1"/>
</dbReference>
<keyword evidence="4" id="KW-1185">Reference proteome</keyword>
<dbReference type="Pfam" id="PF03572">
    <property type="entry name" value="Peptidase_S41"/>
    <property type="match status" value="1"/>
</dbReference>
<sequence length="680" mass="74608">MLITSSLRSVVLSASIATLITFTTAAPAPPAPAPSPPPVSHLDPCGLLGAKDATKITYHDVANCYRAIPFNNANAAVTFSTIHTLFNEFYIFKDSAMVPNLPAPFSSPPTDIIRRLETIGRTNYTSDYQFHDDIRRAINSLYDAHASYSVDCYSSYYFVNDIFLYAPVIDNVQTVRVFTDLAKPKRPYEDCLVRTIDGVDALTYLRNWVDEEGSHSHDAGVRLNAALSFQFFDLKTKTFQTADSPFSVRFSLPPTESVKYEIQCNQGQPITLTENWRAVPLTKAQFHDVNSFVENVCMPHGTPEPAANGLRDELKGLRLHMREEPTHYKLYRAYKERVAAEAAAAEAEAAKDAAPAPPPAPAPGQPAQQFVNADLLGTGEGTAFYHLKNQPDVGVLVYHTFNATPEAEIQTIIQGLKAFHDRGVTKLVIDFQGNGGGFVSLAANTVQTFFPSNDTLNANLASDLRVTPAIQQLAAVSFGQTTDIYDAAGYIDFNNQYKAYPDDSLFSQPVTYTRGGRTSQYSQLTTATTALAPIDPVLATFAWTNNASNIRILTDGRCGSSCAIVSHFLTYVHKVQAYAIGGNNGNDLSMYSFAGGTVSDNKKIHNYYTELGLTSPIQPLPYASLVGLPVLEIYAHGRDAPLEYDAELYPAAYRMAYTTKNSQDRQVMWGEVASHAWPIN</sequence>
<dbReference type="Proteomes" id="UP000823405">
    <property type="component" value="Unassembled WGS sequence"/>
</dbReference>
<dbReference type="InterPro" id="IPR052766">
    <property type="entry name" value="S41A_metabolite_peptidase"/>
</dbReference>
<feature type="chain" id="PRO_5040217880" description="Tail specific protease domain-containing protein" evidence="1">
    <location>
        <begin position="26"/>
        <end position="680"/>
    </location>
</feature>
<feature type="signal peptide" evidence="1">
    <location>
        <begin position="1"/>
        <end position="25"/>
    </location>
</feature>
<dbReference type="EMBL" id="JAAAIN010000314">
    <property type="protein sequence ID" value="KAG0316307.1"/>
    <property type="molecule type" value="Genomic_DNA"/>
</dbReference>